<dbReference type="EMBL" id="JAZDQQ010000008">
    <property type="protein sequence ID" value="MEE1880739.1"/>
    <property type="molecule type" value="Genomic_DNA"/>
</dbReference>
<accession>A0ABU7GNY5</accession>
<dbReference type="RefSeq" id="WP_330126042.1">
    <property type="nucleotide sequence ID" value="NZ_JAZDQQ010000008.1"/>
</dbReference>
<dbReference type="Pfam" id="PF13304">
    <property type="entry name" value="AAA_21"/>
    <property type="match status" value="1"/>
</dbReference>
<evidence type="ECO:0000259" key="1">
    <source>
        <dbReference type="Pfam" id="PF13304"/>
    </source>
</evidence>
<reference evidence="2 3" key="1">
    <citation type="submission" date="2024-01" db="EMBL/GenBank/DDBJ databases">
        <title>Unpublished Manusciprt.</title>
        <authorList>
            <person name="Duman M."/>
            <person name="Valdes E.G."/>
            <person name="Ajmi N."/>
            <person name="Altun S."/>
            <person name="Saticioglu I.B."/>
        </authorList>
    </citation>
    <scope>NUCLEOTIDE SEQUENCE [LARGE SCALE GENOMIC DNA]</scope>
    <source>
        <strain evidence="2 3">139P</strain>
    </source>
</reference>
<proteinExistence type="predicted"/>
<evidence type="ECO:0000313" key="2">
    <source>
        <dbReference type="EMBL" id="MEE1880739.1"/>
    </source>
</evidence>
<feature type="domain" description="ATPase AAA-type core" evidence="1">
    <location>
        <begin position="202"/>
        <end position="478"/>
    </location>
</feature>
<comment type="caution">
    <text evidence="2">The sequence shown here is derived from an EMBL/GenBank/DDBJ whole genome shotgun (WGS) entry which is preliminary data.</text>
</comment>
<dbReference type="PANTHER" id="PTHR43581:SF2">
    <property type="entry name" value="EXCINUCLEASE ATPASE SUBUNIT"/>
    <property type="match status" value="1"/>
</dbReference>
<protein>
    <submittedName>
        <fullName evidence="2">AAA family ATPase</fullName>
    </submittedName>
</protein>
<evidence type="ECO:0000313" key="3">
    <source>
        <dbReference type="Proteomes" id="UP001329505"/>
    </source>
</evidence>
<gene>
    <name evidence="2" type="ORF">V0R55_11245</name>
</gene>
<dbReference type="Gene3D" id="3.40.50.300">
    <property type="entry name" value="P-loop containing nucleotide triphosphate hydrolases"/>
    <property type="match status" value="1"/>
</dbReference>
<dbReference type="InterPro" id="IPR003959">
    <property type="entry name" value="ATPase_AAA_core"/>
</dbReference>
<name>A0ABU7GNY5_9PSED</name>
<keyword evidence="3" id="KW-1185">Reference proteome</keyword>
<dbReference type="InterPro" id="IPR027417">
    <property type="entry name" value="P-loop_NTPase"/>
</dbReference>
<dbReference type="SUPFAM" id="SSF52540">
    <property type="entry name" value="P-loop containing nucleoside triphosphate hydrolases"/>
    <property type="match status" value="1"/>
</dbReference>
<dbReference type="InterPro" id="IPR051396">
    <property type="entry name" value="Bact_Antivir_Def_Nuclease"/>
</dbReference>
<dbReference type="Proteomes" id="UP001329505">
    <property type="component" value="Unassembled WGS sequence"/>
</dbReference>
<organism evidence="2 3">
    <name type="scientific">Pseudomonas soli</name>
    <dbReference type="NCBI Taxonomy" id="1306993"/>
    <lineage>
        <taxon>Bacteria</taxon>
        <taxon>Pseudomonadati</taxon>
        <taxon>Pseudomonadota</taxon>
        <taxon>Gammaproteobacteria</taxon>
        <taxon>Pseudomonadales</taxon>
        <taxon>Pseudomonadaceae</taxon>
        <taxon>Pseudomonas</taxon>
    </lineage>
</organism>
<sequence>MKVFFHFGTDWNRTPPATKTEKTLLALSYNNWDDYSVRTTLNAALYFDGQRIFEFNLKLLIESNTNSPVKLNALREEGWDGYFPIPNTNYVSVPSDIEFYDALISKLGMQDAREVLVLIRDAGYLVNIVQEEAAKKLTELENFSTSPLREAGARKSFYDGWKAFSGNSQSIKDFTLNLPGRGVEGVTAVRFRFNSDSLPYDINVLIGPNGVGKSHTLKNLVAYWLGMDAGSQTQLNKSKHQPFDIHPNISRLILMSYSPFEDFVLDLSGTKLKDKTAYRYFGFRRGAMSASGRRQSSISRNQPASDSVESMFKALADDDAYDFLSTWTSKADTILDVLQPALNFQKLVVEIDPKAELPLFLRSLVIDGSDGNKYIELTRATHPKLLKLEEDLFSVINAKAGVVFLNGNEKLDLSSGQRLFVYMVINIVGQIKAESLIIVDEPELFLHPTFEVEFIALLKKVLTAFNSKAILATHSLAIAREIPANCMHVYRSGQHGLEIDHPPFETFGGNMQRISSYVFGDSKISKPFAQWIDSAIEEAGGPKQLLAKLKDELNEEMTIKILNSSNSNGR</sequence>
<dbReference type="PANTHER" id="PTHR43581">
    <property type="entry name" value="ATP/GTP PHOSPHATASE"/>
    <property type="match status" value="1"/>
</dbReference>